<evidence type="ECO:0000256" key="5">
    <source>
        <dbReference type="ARBA" id="ARBA00022989"/>
    </source>
</evidence>
<comment type="caution">
    <text evidence="9">The sequence shown here is derived from an EMBL/GenBank/DDBJ whole genome shotgun (WGS) entry which is preliminary data.</text>
</comment>
<feature type="transmembrane region" description="Helical" evidence="7">
    <location>
        <begin position="295"/>
        <end position="313"/>
    </location>
</feature>
<evidence type="ECO:0000259" key="8">
    <source>
        <dbReference type="Pfam" id="PF01757"/>
    </source>
</evidence>
<comment type="subcellular location">
    <subcellularLocation>
        <location evidence="1">Cell membrane</location>
        <topology evidence="1">Multi-pass membrane protein</topology>
    </subcellularLocation>
</comment>
<evidence type="ECO:0000256" key="4">
    <source>
        <dbReference type="ARBA" id="ARBA00022692"/>
    </source>
</evidence>
<feature type="transmembrane region" description="Helical" evidence="7">
    <location>
        <begin position="130"/>
        <end position="147"/>
    </location>
</feature>
<keyword evidence="3" id="KW-1003">Cell membrane</keyword>
<dbReference type="GO" id="GO:0016413">
    <property type="term" value="F:O-acetyltransferase activity"/>
    <property type="evidence" value="ECO:0007669"/>
    <property type="project" value="TreeGrafter"/>
</dbReference>
<dbReference type="PANTHER" id="PTHR40074">
    <property type="entry name" value="O-ACETYLTRANSFERASE WECH"/>
    <property type="match status" value="1"/>
</dbReference>
<evidence type="ECO:0000256" key="7">
    <source>
        <dbReference type="SAM" id="Phobius"/>
    </source>
</evidence>
<feature type="transmembrane region" description="Helical" evidence="7">
    <location>
        <begin position="159"/>
        <end position="178"/>
    </location>
</feature>
<keyword evidence="9" id="KW-0808">Transferase</keyword>
<evidence type="ECO:0000256" key="2">
    <source>
        <dbReference type="ARBA" id="ARBA00007400"/>
    </source>
</evidence>
<evidence type="ECO:0000256" key="6">
    <source>
        <dbReference type="ARBA" id="ARBA00023136"/>
    </source>
</evidence>
<organism evidence="9 10">
    <name type="scientific">Paenibacillus silvestris</name>
    <dbReference type="NCBI Taxonomy" id="2606219"/>
    <lineage>
        <taxon>Bacteria</taxon>
        <taxon>Bacillati</taxon>
        <taxon>Bacillota</taxon>
        <taxon>Bacilli</taxon>
        <taxon>Bacillales</taxon>
        <taxon>Paenibacillaceae</taxon>
        <taxon>Paenibacillus</taxon>
    </lineage>
</organism>
<accession>A0A6L8UZL6</accession>
<evidence type="ECO:0000256" key="3">
    <source>
        <dbReference type="ARBA" id="ARBA00022475"/>
    </source>
</evidence>
<dbReference type="RefSeq" id="WP_161407794.1">
    <property type="nucleotide sequence ID" value="NZ_WTUZ01000020.1"/>
</dbReference>
<keyword evidence="10" id="KW-1185">Reference proteome</keyword>
<name>A0A6L8UZL6_9BACL</name>
<feature type="transmembrane region" description="Helical" evidence="7">
    <location>
        <begin position="190"/>
        <end position="212"/>
    </location>
</feature>
<feature type="domain" description="Acyltransferase 3" evidence="8">
    <location>
        <begin position="13"/>
        <end position="337"/>
    </location>
</feature>
<feature type="transmembrane region" description="Helical" evidence="7">
    <location>
        <begin position="92"/>
        <end position="110"/>
    </location>
</feature>
<comment type="similarity">
    <text evidence="2">Belongs to the acyltransferase 3 family.</text>
</comment>
<dbReference type="GO" id="GO:0005886">
    <property type="term" value="C:plasma membrane"/>
    <property type="evidence" value="ECO:0007669"/>
    <property type="project" value="UniProtKB-SubCell"/>
</dbReference>
<dbReference type="GO" id="GO:0009246">
    <property type="term" value="P:enterobacterial common antigen biosynthetic process"/>
    <property type="evidence" value="ECO:0007669"/>
    <property type="project" value="TreeGrafter"/>
</dbReference>
<sequence length="371" mass="42147">MTSLEVKSNSRFPELDFIRAIAVIAVIAIHVTSITLTKMPADQFTFISSIVINQLSRFCVPAFLFVSGVLAYQSYMKNSYLQLIKGKIKDLIVPYLVWTSLGLIFFLSYSSNYKGIIMIFLTGNGPFYQLYYIPLLFQMFIFLPLIIKLARSKKAVISLLLINILMYVGYQILVVGAVLPKDLVGSASSILQSTFIIWMSYFCLGVYAAQYYSKLLEFIKSKSLTIFIAIYIVSAIALIMDTLLSFGIEKQMELMGYFRLTVMIYSFASMALIVKISMTLRNQPKYITSIYRNSFGIYLIHVAIIKVVLIVSSLLFTNLLFIVLTTLLTLIVSYWFVELIKMTPISTVFLGQKSNRKKHVPVEPLINRLDS</sequence>
<protein>
    <submittedName>
        <fullName evidence="9">Acyltransferase family protein</fullName>
    </submittedName>
</protein>
<keyword evidence="4 7" id="KW-0812">Transmembrane</keyword>
<reference evidence="9 10" key="1">
    <citation type="submission" date="2019-12" db="EMBL/GenBank/DDBJ databases">
        <title>Paenibacillus sp. nov. sp. isolated from soil.</title>
        <authorList>
            <person name="Kim J."/>
            <person name="Jeong S.E."/>
            <person name="Jung H.S."/>
            <person name="Jeon C.O."/>
        </authorList>
    </citation>
    <scope>NUCLEOTIDE SEQUENCE [LARGE SCALE GENOMIC DNA]</scope>
    <source>
        <strain evidence="9 10">5J-6</strain>
    </source>
</reference>
<dbReference type="PANTHER" id="PTHR40074:SF2">
    <property type="entry name" value="O-ACETYLTRANSFERASE WECH"/>
    <property type="match status" value="1"/>
</dbReference>
<feature type="transmembrane region" description="Helical" evidence="7">
    <location>
        <begin position="17"/>
        <end position="35"/>
    </location>
</feature>
<dbReference type="AlphaFoldDB" id="A0A6L8UZL6"/>
<feature type="transmembrane region" description="Helical" evidence="7">
    <location>
        <begin position="319"/>
        <end position="337"/>
    </location>
</feature>
<evidence type="ECO:0000313" key="10">
    <source>
        <dbReference type="Proteomes" id="UP000481087"/>
    </source>
</evidence>
<feature type="transmembrane region" description="Helical" evidence="7">
    <location>
        <begin position="55"/>
        <end position="72"/>
    </location>
</feature>
<dbReference type="EMBL" id="WTUZ01000020">
    <property type="protein sequence ID" value="MZQ83653.1"/>
    <property type="molecule type" value="Genomic_DNA"/>
</dbReference>
<evidence type="ECO:0000313" key="9">
    <source>
        <dbReference type="EMBL" id="MZQ83653.1"/>
    </source>
</evidence>
<keyword evidence="9" id="KW-0012">Acyltransferase</keyword>
<dbReference type="Proteomes" id="UP000481087">
    <property type="component" value="Unassembled WGS sequence"/>
</dbReference>
<keyword evidence="5 7" id="KW-1133">Transmembrane helix</keyword>
<dbReference type="Pfam" id="PF01757">
    <property type="entry name" value="Acyl_transf_3"/>
    <property type="match status" value="1"/>
</dbReference>
<feature type="transmembrane region" description="Helical" evidence="7">
    <location>
        <begin position="224"/>
        <end position="248"/>
    </location>
</feature>
<keyword evidence="6 7" id="KW-0472">Membrane</keyword>
<gene>
    <name evidence="9" type="ORF">GQF01_16190</name>
</gene>
<proteinExistence type="inferred from homology"/>
<feature type="transmembrane region" description="Helical" evidence="7">
    <location>
        <begin position="254"/>
        <end position="274"/>
    </location>
</feature>
<dbReference type="InterPro" id="IPR002656">
    <property type="entry name" value="Acyl_transf_3_dom"/>
</dbReference>
<evidence type="ECO:0000256" key="1">
    <source>
        <dbReference type="ARBA" id="ARBA00004651"/>
    </source>
</evidence>